<keyword evidence="5" id="KW-0584">Phenylalanine biosynthesis</keyword>
<dbReference type="Proteomes" id="UP000812966">
    <property type="component" value="Unassembled WGS sequence"/>
</dbReference>
<evidence type="ECO:0000256" key="6">
    <source>
        <dbReference type="ARBA" id="ARBA00023239"/>
    </source>
</evidence>
<dbReference type="PANTHER" id="PTHR21022">
    <property type="entry name" value="PREPHENATE DEHYDRATASE P PROTEIN"/>
    <property type="match status" value="1"/>
</dbReference>
<dbReference type="PANTHER" id="PTHR21022:SF19">
    <property type="entry name" value="PREPHENATE DEHYDRATASE-RELATED"/>
    <property type="match status" value="1"/>
</dbReference>
<dbReference type="OrthoDB" id="983542at2759"/>
<dbReference type="InterPro" id="IPR008242">
    <property type="entry name" value="Chor_mutase/pphenate_deHydtase"/>
</dbReference>
<keyword evidence="4" id="KW-0057">Aromatic amino acid biosynthesis</keyword>
<evidence type="ECO:0000313" key="8">
    <source>
        <dbReference type="EMBL" id="KAG7571371.1"/>
    </source>
</evidence>
<comment type="pathway">
    <text evidence="1">Amino-acid biosynthesis; L-phenylalanine biosynthesis; phenylpyruvate from prephenate: step 1/1.</text>
</comment>
<reference evidence="8" key="1">
    <citation type="submission" date="2020-04" db="EMBL/GenBank/DDBJ databases">
        <title>Analysis of mating type loci in Filobasidium floriforme.</title>
        <authorList>
            <person name="Nowrousian M."/>
        </authorList>
    </citation>
    <scope>NUCLEOTIDE SEQUENCE</scope>
    <source>
        <strain evidence="8">CBS 6242</strain>
    </source>
</reference>
<proteinExistence type="predicted"/>
<evidence type="ECO:0000256" key="4">
    <source>
        <dbReference type="ARBA" id="ARBA00023141"/>
    </source>
</evidence>
<dbReference type="EC" id="4.2.1.51" evidence="2"/>
<protein>
    <recommendedName>
        <fullName evidence="2">prephenate dehydratase</fullName>
        <ecNumber evidence="2">4.2.1.51</ecNumber>
    </recommendedName>
</protein>
<keyword evidence="3" id="KW-0028">Amino-acid biosynthesis</keyword>
<dbReference type="Pfam" id="PF00800">
    <property type="entry name" value="PDT"/>
    <property type="match status" value="1"/>
</dbReference>
<gene>
    <name evidence="8" type="ORF">FFLO_00723</name>
</gene>
<dbReference type="InterPro" id="IPR001086">
    <property type="entry name" value="Preph_deHydtase"/>
</dbReference>
<accession>A0A8K0JR21</accession>
<name>A0A8K0JR21_9TREE</name>
<dbReference type="UniPathway" id="UPA00121">
    <property type="reaction ID" value="UER00345"/>
</dbReference>
<dbReference type="AlphaFoldDB" id="A0A8K0JR21"/>
<keyword evidence="9" id="KW-1185">Reference proteome</keyword>
<dbReference type="PROSITE" id="PS51171">
    <property type="entry name" value="PREPHENATE_DEHYDR_3"/>
    <property type="match status" value="1"/>
</dbReference>
<dbReference type="GO" id="GO:0004664">
    <property type="term" value="F:prephenate dehydratase activity"/>
    <property type="evidence" value="ECO:0007669"/>
    <property type="project" value="UniProtKB-EC"/>
</dbReference>
<evidence type="ECO:0000256" key="1">
    <source>
        <dbReference type="ARBA" id="ARBA00004741"/>
    </source>
</evidence>
<sequence length="313" mass="33559">MQASYLGPEDSYSHVATRQILDGLDAEIIPCQTITNVFKASTPYAVVPISNTIQGVVQETLLNLIHPETHASENGSAATKWEIVGSHTLSVQHNLVVRRGVELKDVDWVGSHEQALGQCSKYLDDHCPRAQRIPFPSTAQAAILLASRASSESSSSKTTISGGAAGVGQDIKVVTDDNDERLRGHGAAICSSAIIERLESSLEVVAESVQNVKENYTRFLLLRQRNLPPNPPIISRSTGKSTFLVTSSPSSLHDLPEEHRVLELHKHETGTSVSKKKFGVAASGPQSGPRYLVEVEGVVGEAAAGEWVVLGST</sequence>
<evidence type="ECO:0000256" key="2">
    <source>
        <dbReference type="ARBA" id="ARBA00013147"/>
    </source>
</evidence>
<evidence type="ECO:0000256" key="3">
    <source>
        <dbReference type="ARBA" id="ARBA00022605"/>
    </source>
</evidence>
<dbReference type="GO" id="GO:0009094">
    <property type="term" value="P:L-phenylalanine biosynthetic process"/>
    <property type="evidence" value="ECO:0007669"/>
    <property type="project" value="UniProtKB-UniPathway"/>
</dbReference>
<feature type="domain" description="Prephenate dehydratase" evidence="7">
    <location>
        <begin position="2"/>
        <end position="193"/>
    </location>
</feature>
<dbReference type="GO" id="GO:0005737">
    <property type="term" value="C:cytoplasm"/>
    <property type="evidence" value="ECO:0007669"/>
    <property type="project" value="TreeGrafter"/>
</dbReference>
<evidence type="ECO:0000256" key="5">
    <source>
        <dbReference type="ARBA" id="ARBA00023222"/>
    </source>
</evidence>
<evidence type="ECO:0000313" key="9">
    <source>
        <dbReference type="Proteomes" id="UP000812966"/>
    </source>
</evidence>
<dbReference type="PIRSF" id="PIRSF001500">
    <property type="entry name" value="Chor_mut_pdt_Ppr"/>
    <property type="match status" value="1"/>
</dbReference>
<dbReference type="EMBL" id="JABELV010000008">
    <property type="protein sequence ID" value="KAG7571371.1"/>
    <property type="molecule type" value="Genomic_DNA"/>
</dbReference>
<evidence type="ECO:0000259" key="7">
    <source>
        <dbReference type="PROSITE" id="PS51171"/>
    </source>
</evidence>
<comment type="caution">
    <text evidence="8">The sequence shown here is derived from an EMBL/GenBank/DDBJ whole genome shotgun (WGS) entry which is preliminary data.</text>
</comment>
<organism evidence="8 9">
    <name type="scientific">Filobasidium floriforme</name>
    <dbReference type="NCBI Taxonomy" id="5210"/>
    <lineage>
        <taxon>Eukaryota</taxon>
        <taxon>Fungi</taxon>
        <taxon>Dikarya</taxon>
        <taxon>Basidiomycota</taxon>
        <taxon>Agaricomycotina</taxon>
        <taxon>Tremellomycetes</taxon>
        <taxon>Filobasidiales</taxon>
        <taxon>Filobasidiaceae</taxon>
        <taxon>Filobasidium</taxon>
    </lineage>
</organism>
<dbReference type="Gene3D" id="3.40.190.10">
    <property type="entry name" value="Periplasmic binding protein-like II"/>
    <property type="match status" value="2"/>
</dbReference>
<keyword evidence="6" id="KW-0456">Lyase</keyword>
<dbReference type="SUPFAM" id="SSF53850">
    <property type="entry name" value="Periplasmic binding protein-like II"/>
    <property type="match status" value="1"/>
</dbReference>